<reference evidence="2 3" key="1">
    <citation type="journal article" date="2014" name="Agronomy (Basel)">
        <title>A Draft Genome Sequence for Ensete ventricosum, the Drought-Tolerant Tree Against Hunger.</title>
        <authorList>
            <person name="Harrison J."/>
            <person name="Moore K.A."/>
            <person name="Paszkiewicz K."/>
            <person name="Jones T."/>
            <person name="Grant M."/>
            <person name="Ambacheew D."/>
            <person name="Muzemil S."/>
            <person name="Studholme D.J."/>
        </authorList>
    </citation>
    <scope>NUCLEOTIDE SEQUENCE [LARGE SCALE GENOMIC DNA]</scope>
</reference>
<feature type="region of interest" description="Disordered" evidence="1">
    <location>
        <begin position="1"/>
        <end position="24"/>
    </location>
</feature>
<protein>
    <submittedName>
        <fullName evidence="2">Uncharacterized protein</fullName>
    </submittedName>
</protein>
<organism evidence="2 3">
    <name type="scientific">Ensete ventricosum</name>
    <name type="common">Abyssinian banana</name>
    <name type="synonym">Musa ensete</name>
    <dbReference type="NCBI Taxonomy" id="4639"/>
    <lineage>
        <taxon>Eukaryota</taxon>
        <taxon>Viridiplantae</taxon>
        <taxon>Streptophyta</taxon>
        <taxon>Embryophyta</taxon>
        <taxon>Tracheophyta</taxon>
        <taxon>Spermatophyta</taxon>
        <taxon>Magnoliopsida</taxon>
        <taxon>Liliopsida</taxon>
        <taxon>Zingiberales</taxon>
        <taxon>Musaceae</taxon>
        <taxon>Ensete</taxon>
    </lineage>
</organism>
<evidence type="ECO:0000313" key="2">
    <source>
        <dbReference type="EMBL" id="RRT74699.1"/>
    </source>
</evidence>
<evidence type="ECO:0000256" key="1">
    <source>
        <dbReference type="SAM" id="MobiDB-lite"/>
    </source>
</evidence>
<name>A0A427AEP6_ENSVE</name>
<dbReference type="AlphaFoldDB" id="A0A427AEP6"/>
<evidence type="ECO:0000313" key="3">
    <source>
        <dbReference type="Proteomes" id="UP000287651"/>
    </source>
</evidence>
<gene>
    <name evidence="2" type="ORF">B296_00032032</name>
</gene>
<accession>A0A427AEP6</accession>
<comment type="caution">
    <text evidence="2">The sequence shown here is derived from an EMBL/GenBank/DDBJ whole genome shotgun (WGS) entry which is preliminary data.</text>
</comment>
<dbReference type="Proteomes" id="UP000287651">
    <property type="component" value="Unassembled WGS sequence"/>
</dbReference>
<dbReference type="EMBL" id="AMZH03002699">
    <property type="protein sequence ID" value="RRT74699.1"/>
    <property type="molecule type" value="Genomic_DNA"/>
</dbReference>
<proteinExistence type="predicted"/>
<sequence length="141" mass="15791">MTSCKNRQTDQRSRSLIKKKRSERGEGNLVGAERDVGLVDENIALEGVVGGEVGDVAAVDGRLVGAQVEAVAQTEEKIGGRRHHRRFVVVPPIEIERFCGRFRFVSTVECQHETKKCLQSWAGPDWINWPDRNNHLRSLAS</sequence>